<dbReference type="InterPro" id="IPR029488">
    <property type="entry name" value="Hmw/CFAP97"/>
</dbReference>
<dbReference type="PANTHER" id="PTHR23035">
    <property type="entry name" value="CILIA- AND FLAGELLA-ASSOCIATED PROTEIN 97-RELATED"/>
    <property type="match status" value="1"/>
</dbReference>
<dbReference type="OrthoDB" id="10494960at2759"/>
<evidence type="ECO:0000256" key="2">
    <source>
        <dbReference type="SAM" id="MobiDB-lite"/>
    </source>
</evidence>
<dbReference type="InterPro" id="IPR038791">
    <property type="entry name" value="Cfap97/Hemingway"/>
</dbReference>
<evidence type="ECO:0000256" key="1">
    <source>
        <dbReference type="ARBA" id="ARBA00008315"/>
    </source>
</evidence>
<organism evidence="3 4">
    <name type="scientific">Diacronema lutheri</name>
    <name type="common">Unicellular marine alga</name>
    <name type="synonym">Monochrysis lutheri</name>
    <dbReference type="NCBI Taxonomy" id="2081491"/>
    <lineage>
        <taxon>Eukaryota</taxon>
        <taxon>Haptista</taxon>
        <taxon>Haptophyta</taxon>
        <taxon>Pavlovophyceae</taxon>
        <taxon>Pavlovales</taxon>
        <taxon>Pavlovaceae</taxon>
        <taxon>Diacronema</taxon>
    </lineage>
</organism>
<dbReference type="Pfam" id="PF13879">
    <property type="entry name" value="Hmw_CFAP97"/>
    <property type="match status" value="1"/>
</dbReference>
<name>A0A8J6C979_DIALT</name>
<evidence type="ECO:0000313" key="4">
    <source>
        <dbReference type="Proteomes" id="UP000751190"/>
    </source>
</evidence>
<protein>
    <submittedName>
        <fullName evidence="3">Uncharacterized protein</fullName>
    </submittedName>
</protein>
<feature type="region of interest" description="Disordered" evidence="2">
    <location>
        <begin position="222"/>
        <end position="244"/>
    </location>
</feature>
<dbReference type="AlphaFoldDB" id="A0A8J6C979"/>
<gene>
    <name evidence="3" type="ORF">KFE25_005684</name>
</gene>
<dbReference type="Proteomes" id="UP000751190">
    <property type="component" value="Unassembled WGS sequence"/>
</dbReference>
<sequence length="338" mass="37550">MQQFGLSKVKNRTLPYISQERERQWVAHCKDMHKRNLKRVKPAIDNKWGGKKNGVTDPKMPTYTHLSSNAARVRRDDERWREVEKENQHLLSKMARIMRTVPFDESREFLPGIRLNPGNEPRMDTQIANVTYSRGAASYTVKRNQAIVSRLQRDQHLKKISEQNLALARRLQATEPAYPVDKFEEERRETEQLLRSICHYPYKSGSWSKEGRLKARLLEHKGAHDGSAGSEPDGTPAAARSRGGRLVQTAPASLQMHPDEAGLLTFEIVASTYELPAGEYEIPLSGSLPLTVDAGGKSILSLSTAPAASIAGPGGVTIKPPGKGVAGSRGRPPHAGRR</sequence>
<feature type="region of interest" description="Disordered" evidence="2">
    <location>
        <begin position="308"/>
        <end position="338"/>
    </location>
</feature>
<reference evidence="3" key="1">
    <citation type="submission" date="2021-05" db="EMBL/GenBank/DDBJ databases">
        <title>The genome of the haptophyte Pavlova lutheri (Diacronema luteri, Pavlovales) - a model for lipid biosynthesis in eukaryotic algae.</title>
        <authorList>
            <person name="Hulatt C.J."/>
            <person name="Posewitz M.C."/>
        </authorList>
    </citation>
    <scope>NUCLEOTIDE SEQUENCE</scope>
    <source>
        <strain evidence="3">NIVA-4/92</strain>
    </source>
</reference>
<dbReference type="PANTHER" id="PTHR23035:SF2">
    <property type="entry name" value="KIAA1430 HOMOLOGUE"/>
    <property type="match status" value="1"/>
</dbReference>
<accession>A0A8J6C979</accession>
<dbReference type="EMBL" id="JAGTXO010000043">
    <property type="protein sequence ID" value="KAG8459173.1"/>
    <property type="molecule type" value="Genomic_DNA"/>
</dbReference>
<proteinExistence type="inferred from homology"/>
<comment type="similarity">
    <text evidence="1">Belongs to the CFAP97 family.</text>
</comment>
<comment type="caution">
    <text evidence="3">The sequence shown here is derived from an EMBL/GenBank/DDBJ whole genome shotgun (WGS) entry which is preliminary data.</text>
</comment>
<evidence type="ECO:0000313" key="3">
    <source>
        <dbReference type="EMBL" id="KAG8459173.1"/>
    </source>
</evidence>
<keyword evidence="4" id="KW-1185">Reference proteome</keyword>